<evidence type="ECO:0000313" key="1">
    <source>
        <dbReference type="EMBL" id="OLP71822.1"/>
    </source>
</evidence>
<proteinExistence type="predicted"/>
<organism evidence="1 2">
    <name type="scientific">Symbiodinium microadriaticum</name>
    <name type="common">Dinoflagellate</name>
    <name type="synonym">Zooxanthella microadriatica</name>
    <dbReference type="NCBI Taxonomy" id="2951"/>
    <lineage>
        <taxon>Eukaryota</taxon>
        <taxon>Sar</taxon>
        <taxon>Alveolata</taxon>
        <taxon>Dinophyceae</taxon>
        <taxon>Suessiales</taxon>
        <taxon>Symbiodiniaceae</taxon>
        <taxon>Symbiodinium</taxon>
    </lineage>
</organism>
<gene>
    <name evidence="1" type="ORF">AK812_SmicGene48401</name>
</gene>
<dbReference type="OrthoDB" id="426706at2759"/>
<accession>A0A1Q9BQ31</accession>
<sequence>MLRYFNQKKRRGPAASDSLRAIWDSEGGCEKVRKLLKDHGTFKDVEVSLKKKTIDSETNALAGEYVNEATLINIHGWDEDMIKFSKERARAAGMLRKSEEHGKDEWRAILSESFLKKNEKIQEKEQQASEVLE</sequence>
<dbReference type="EMBL" id="LSRX01007766">
    <property type="protein sequence ID" value="OLP71822.1"/>
    <property type="molecule type" value="Genomic_DNA"/>
</dbReference>
<reference evidence="1 2" key="1">
    <citation type="submission" date="2016-02" db="EMBL/GenBank/DDBJ databases">
        <title>Genome analysis of coral dinoflagellate symbionts highlights evolutionary adaptations to a symbiotic lifestyle.</title>
        <authorList>
            <person name="Aranda M."/>
            <person name="Li Y."/>
            <person name="Liew Y.J."/>
            <person name="Baumgarten S."/>
            <person name="Simakov O."/>
            <person name="Wilson M."/>
            <person name="Piel J."/>
            <person name="Ashoor H."/>
            <person name="Bougouffa S."/>
            <person name="Bajic V.B."/>
            <person name="Ryu T."/>
            <person name="Ravasi T."/>
            <person name="Bayer T."/>
            <person name="Micklem G."/>
            <person name="Kim H."/>
            <person name="Bhak J."/>
            <person name="Lajeunesse T.C."/>
            <person name="Voolstra C.R."/>
        </authorList>
    </citation>
    <scope>NUCLEOTIDE SEQUENCE [LARGE SCALE GENOMIC DNA]</scope>
    <source>
        <strain evidence="1 2">CCMP2467</strain>
    </source>
</reference>
<keyword evidence="2" id="KW-1185">Reference proteome</keyword>
<comment type="caution">
    <text evidence="1">The sequence shown here is derived from an EMBL/GenBank/DDBJ whole genome shotgun (WGS) entry which is preliminary data.</text>
</comment>
<dbReference type="Proteomes" id="UP000186817">
    <property type="component" value="Unassembled WGS sequence"/>
</dbReference>
<name>A0A1Q9BQ31_SYMMI</name>
<dbReference type="AlphaFoldDB" id="A0A1Q9BQ31"/>
<evidence type="ECO:0000313" key="2">
    <source>
        <dbReference type="Proteomes" id="UP000186817"/>
    </source>
</evidence>
<protein>
    <submittedName>
        <fullName evidence="1">Uncharacterized protein</fullName>
    </submittedName>
</protein>
<feature type="non-terminal residue" evidence="1">
    <location>
        <position position="133"/>
    </location>
</feature>